<dbReference type="EMBL" id="CP003255">
    <property type="protein sequence ID" value="AGA59007.1"/>
    <property type="molecule type" value="Genomic_DNA"/>
</dbReference>
<dbReference type="KEGG" id="tco:Theco_2942"/>
<protein>
    <submittedName>
        <fullName evidence="2">Uncharacterized protein</fullName>
    </submittedName>
</protein>
<evidence type="ECO:0000313" key="3">
    <source>
        <dbReference type="Proteomes" id="UP000010795"/>
    </source>
</evidence>
<feature type="signal peptide" evidence="1">
    <location>
        <begin position="1"/>
        <end position="25"/>
    </location>
</feature>
<organism evidence="2 3">
    <name type="scientific">Thermobacillus composti (strain DSM 18247 / JCM 13945 / KWC4)</name>
    <dbReference type="NCBI Taxonomy" id="717605"/>
    <lineage>
        <taxon>Bacteria</taxon>
        <taxon>Bacillati</taxon>
        <taxon>Bacillota</taxon>
        <taxon>Bacilli</taxon>
        <taxon>Bacillales</taxon>
        <taxon>Paenibacillaceae</taxon>
        <taxon>Thermobacillus</taxon>
    </lineage>
</organism>
<keyword evidence="3" id="KW-1185">Reference proteome</keyword>
<evidence type="ECO:0000256" key="1">
    <source>
        <dbReference type="SAM" id="SignalP"/>
    </source>
</evidence>
<dbReference type="HOGENOM" id="CLU_2636864_0_0_9"/>
<accession>L0EGT1</accession>
<reference evidence="3" key="1">
    <citation type="submission" date="2012-01" db="EMBL/GenBank/DDBJ databases">
        <title>Complete sequence of chromosome of Thermobacillus composti KWC4.</title>
        <authorList>
            <person name="Lucas S."/>
            <person name="Han J."/>
            <person name="Lapidus A."/>
            <person name="Cheng J.-F."/>
            <person name="Goodwin L."/>
            <person name="Pitluck S."/>
            <person name="Peters L."/>
            <person name="Ovchinnikova G."/>
            <person name="Teshima H."/>
            <person name="Detter J.C."/>
            <person name="Han C."/>
            <person name="Tapia R."/>
            <person name="Land M."/>
            <person name="Hauser L."/>
            <person name="Kyrpides N."/>
            <person name="Ivanova N."/>
            <person name="Pagani I."/>
            <person name="Anderson I."/>
            <person name="Woyke T."/>
        </authorList>
    </citation>
    <scope>NUCLEOTIDE SEQUENCE [LARGE SCALE GENOMIC DNA]</scope>
    <source>
        <strain evidence="3">DSM 18247 / JCM 13945 / KWC4</strain>
    </source>
</reference>
<dbReference type="STRING" id="717605.Theco_2942"/>
<keyword evidence="1" id="KW-0732">Signal</keyword>
<proteinExistence type="predicted"/>
<dbReference type="Proteomes" id="UP000010795">
    <property type="component" value="Chromosome"/>
</dbReference>
<name>L0EGT1_THECK</name>
<sequence>MRKAKKWMTLFLALLLLMQPAAVQAEDESIKNVLNKPSEYTYVDLVLQTWKKGDFPLAFNTAKEALSSPSKTRFMFT</sequence>
<gene>
    <name evidence="2" type="ordered locus">Theco_2942</name>
</gene>
<dbReference type="AlphaFoldDB" id="L0EGT1"/>
<evidence type="ECO:0000313" key="2">
    <source>
        <dbReference type="EMBL" id="AGA59007.1"/>
    </source>
</evidence>
<dbReference type="RefSeq" id="WP_015255746.1">
    <property type="nucleotide sequence ID" value="NC_019897.1"/>
</dbReference>
<feature type="chain" id="PRO_5003941573" evidence="1">
    <location>
        <begin position="26"/>
        <end position="77"/>
    </location>
</feature>